<evidence type="ECO:0000256" key="1">
    <source>
        <dbReference type="SAM" id="MobiDB-lite"/>
    </source>
</evidence>
<evidence type="ECO:0000313" key="3">
    <source>
        <dbReference type="Proteomes" id="UP000321947"/>
    </source>
</evidence>
<proteinExistence type="predicted"/>
<gene>
    <name evidence="2" type="ORF">E5676_scaffold298G001500</name>
</gene>
<feature type="region of interest" description="Disordered" evidence="1">
    <location>
        <begin position="132"/>
        <end position="230"/>
    </location>
</feature>
<accession>A0A5D3BYP6</accession>
<evidence type="ECO:0000313" key="2">
    <source>
        <dbReference type="EMBL" id="TYK03306.1"/>
    </source>
</evidence>
<sequence>MKVKAHGVKALVQEKKETKLRKREELLSKVEKVTLSTNKGKGKEKTFDEHCPRGTHQNVQMKRFFQPVIAIRQDVVKMFFKGYINEEEHYAMVEVKVGIWSSSIVHRIISIYKNKAKLKRLKTKPNGKLEVKEVDGEDKEEKKENDIPLKRKRQGEEEASRSKKLKTSTARDSKETLSPASTKSPKNKKKSTDLPSPNKSKSSKATGSQTPIKFKTPPPPLKKFKSPTLS</sequence>
<dbReference type="AlphaFoldDB" id="A0A5D3BYP6"/>
<dbReference type="EMBL" id="SSTD01015292">
    <property type="protein sequence ID" value="TYK03306.1"/>
    <property type="molecule type" value="Genomic_DNA"/>
</dbReference>
<name>A0A5D3BYP6_CUCMM</name>
<dbReference type="Proteomes" id="UP000321947">
    <property type="component" value="Unassembled WGS sequence"/>
</dbReference>
<comment type="caution">
    <text evidence="2">The sequence shown here is derived from an EMBL/GenBank/DDBJ whole genome shotgun (WGS) entry which is preliminary data.</text>
</comment>
<feature type="compositionally biased region" description="Basic and acidic residues" evidence="1">
    <location>
        <begin position="132"/>
        <end position="161"/>
    </location>
</feature>
<feature type="compositionally biased region" description="Polar residues" evidence="1">
    <location>
        <begin position="193"/>
        <end position="211"/>
    </location>
</feature>
<reference evidence="2 3" key="1">
    <citation type="submission" date="2019-08" db="EMBL/GenBank/DDBJ databases">
        <title>Draft genome sequences of two oriental melons (Cucumis melo L. var makuwa).</title>
        <authorList>
            <person name="Kwon S.-Y."/>
        </authorList>
    </citation>
    <scope>NUCLEOTIDE SEQUENCE [LARGE SCALE GENOMIC DNA]</scope>
    <source>
        <strain evidence="3">cv. Chang Bougi</strain>
        <tissue evidence="2">Leaf</tissue>
    </source>
</reference>
<protein>
    <submittedName>
        <fullName evidence="2">Protein MNN4-like</fullName>
    </submittedName>
</protein>
<organism evidence="2 3">
    <name type="scientific">Cucumis melo var. makuwa</name>
    <name type="common">Oriental melon</name>
    <dbReference type="NCBI Taxonomy" id="1194695"/>
    <lineage>
        <taxon>Eukaryota</taxon>
        <taxon>Viridiplantae</taxon>
        <taxon>Streptophyta</taxon>
        <taxon>Embryophyta</taxon>
        <taxon>Tracheophyta</taxon>
        <taxon>Spermatophyta</taxon>
        <taxon>Magnoliopsida</taxon>
        <taxon>eudicotyledons</taxon>
        <taxon>Gunneridae</taxon>
        <taxon>Pentapetalae</taxon>
        <taxon>rosids</taxon>
        <taxon>fabids</taxon>
        <taxon>Cucurbitales</taxon>
        <taxon>Cucurbitaceae</taxon>
        <taxon>Benincaseae</taxon>
        <taxon>Cucumis</taxon>
    </lineage>
</organism>